<feature type="compositionally biased region" description="Polar residues" evidence="2">
    <location>
        <begin position="140"/>
        <end position="169"/>
    </location>
</feature>
<feature type="compositionally biased region" description="Low complexity" evidence="2">
    <location>
        <begin position="129"/>
        <end position="139"/>
    </location>
</feature>
<dbReference type="GeneID" id="77725015"/>
<accession>A0AA38LU13</accession>
<feature type="compositionally biased region" description="Low complexity" evidence="2">
    <location>
        <begin position="1"/>
        <end position="36"/>
    </location>
</feature>
<dbReference type="AlphaFoldDB" id="A0AA38LU13"/>
<dbReference type="GO" id="GO:0055037">
    <property type="term" value="C:recycling endosome"/>
    <property type="evidence" value="ECO:0007669"/>
    <property type="project" value="TreeGrafter"/>
</dbReference>
<evidence type="ECO:0000256" key="2">
    <source>
        <dbReference type="SAM" id="MobiDB-lite"/>
    </source>
</evidence>
<evidence type="ECO:0000313" key="5">
    <source>
        <dbReference type="Proteomes" id="UP001164286"/>
    </source>
</evidence>
<protein>
    <recommendedName>
        <fullName evidence="3">UDENN domain-containing protein</fullName>
    </recommendedName>
</protein>
<dbReference type="InterPro" id="IPR024224">
    <property type="entry name" value="DENND6"/>
</dbReference>
<feature type="region of interest" description="Disordered" evidence="2">
    <location>
        <begin position="1"/>
        <end position="188"/>
    </location>
</feature>
<reference evidence="4" key="1">
    <citation type="journal article" date="2022" name="G3 (Bethesda)">
        <title>High quality genome of the basidiomycete yeast Dioszegia hungarica PDD-24b-2 isolated from cloud water.</title>
        <authorList>
            <person name="Jarrige D."/>
            <person name="Haridas S."/>
            <person name="Bleykasten-Grosshans C."/>
            <person name="Joly M."/>
            <person name="Nadalig T."/>
            <person name="Sancelme M."/>
            <person name="Vuilleumier S."/>
            <person name="Grigoriev I.V."/>
            <person name="Amato P."/>
            <person name="Bringel F."/>
        </authorList>
    </citation>
    <scope>NUCLEOTIDE SEQUENCE</scope>
    <source>
        <strain evidence="4">PDD-24b-2</strain>
    </source>
</reference>
<dbReference type="Proteomes" id="UP001164286">
    <property type="component" value="Unassembled WGS sequence"/>
</dbReference>
<dbReference type="PANTHER" id="PTHR13677:SF0">
    <property type="entry name" value="LD41638P"/>
    <property type="match status" value="1"/>
</dbReference>
<comment type="similarity">
    <text evidence="1">Belongs to the DENND6 family.</text>
</comment>
<feature type="region of interest" description="Disordered" evidence="2">
    <location>
        <begin position="708"/>
        <end position="786"/>
    </location>
</feature>
<dbReference type="PROSITE" id="PS50211">
    <property type="entry name" value="DENN"/>
    <property type="match status" value="1"/>
</dbReference>
<feature type="region of interest" description="Disordered" evidence="2">
    <location>
        <begin position="262"/>
        <end position="302"/>
    </location>
</feature>
<evidence type="ECO:0000259" key="3">
    <source>
        <dbReference type="PROSITE" id="PS50211"/>
    </source>
</evidence>
<proteinExistence type="inferred from homology"/>
<feature type="compositionally biased region" description="Basic and acidic residues" evidence="2">
    <location>
        <begin position="759"/>
        <end position="777"/>
    </location>
</feature>
<name>A0AA38LU13_9TREE</name>
<dbReference type="EMBL" id="JAKWFO010000008">
    <property type="protein sequence ID" value="KAI9634049.1"/>
    <property type="molecule type" value="Genomic_DNA"/>
</dbReference>
<feature type="compositionally biased region" description="Basic and acidic residues" evidence="2">
    <location>
        <begin position="726"/>
        <end position="742"/>
    </location>
</feature>
<evidence type="ECO:0000313" key="4">
    <source>
        <dbReference type="EMBL" id="KAI9634049.1"/>
    </source>
</evidence>
<feature type="domain" description="UDENN" evidence="3">
    <location>
        <begin position="201"/>
        <end position="694"/>
    </location>
</feature>
<gene>
    <name evidence="4" type="ORF">MKK02DRAFT_17619</name>
</gene>
<keyword evidence="5" id="KW-1185">Reference proteome</keyword>
<comment type="caution">
    <text evidence="4">The sequence shown here is derived from an EMBL/GenBank/DDBJ whole genome shotgun (WGS) entry which is preliminary data.</text>
</comment>
<feature type="compositionally biased region" description="Low complexity" evidence="2">
    <location>
        <begin position="45"/>
        <end position="59"/>
    </location>
</feature>
<feature type="compositionally biased region" description="Low complexity" evidence="2">
    <location>
        <begin position="75"/>
        <end position="89"/>
    </location>
</feature>
<dbReference type="PANTHER" id="PTHR13677">
    <property type="entry name" value="LD41638P"/>
    <property type="match status" value="1"/>
</dbReference>
<dbReference type="GO" id="GO:0005085">
    <property type="term" value="F:guanyl-nucleotide exchange factor activity"/>
    <property type="evidence" value="ECO:0007669"/>
    <property type="project" value="InterPro"/>
</dbReference>
<dbReference type="InterPro" id="IPR037516">
    <property type="entry name" value="Tripartite_DENN"/>
</dbReference>
<sequence>MPTLSSLSSSGSRDYFPSQAARPSASVSASGSSSGAREGKLLGKGLWSAPSWSSSSVPSGSGGHEVSLDEEPRGSRSPSGSSPSSSPKYSLPPPRADQRVGLGIVSVPAPSSANDLTPTKHRPGPLAPTPTRRVSSSTSIHSLNRSRSLGNRLSVPSESSPTRNGNRTPSMRLGWSRRPGEPRPPPMVEEGVRQKMERWVKEIVVCNFDLERGPVVERRAVGRRWGPGEKENVAFSSFPDTSLFAEGSILFSFKIRHTPPDPISLSYPEPPSPMPDRHGDSASFSSLTSSSTLSASQSTPALMSDGERSLEYRKWDERGREWLYGFVWFEQRKDRGIARGYMQKSLVILTHLPFPSLFFATLNHLAPVFFEHGYSALEAGCHSIANWPDPQMGMTLELPILSDLITVKLPDEEMPQLGPIQSSPILASLPPSTPLRAFANCLPALWSLWECLVLAEPVLVIAPDPKTCSEIVWWLRDLLRPIPPAGDFRPYLHIHDHDFSLLVNSNKPQPGTVVGVTNPFFRNAAAHWPNVISISDKQAKRAPNGLSSPKLDAPEGFVSRRQRGVLKDRALLKRLEALVAEGKLDDPGGNAALRLHFQQLTERFLVPLNRYFQTLVPTSSPSPTPYAGTQAQIKPWSIPNFLSHLKNHGPNPLLFRTKGLSTKSRVENDFYAAFCMSATFAGWLSGRIESQGLGTGMGRRAGADGMKLQIPQSRLGRGVSPPGSVEGERTKEKEEEELRQSSEEGSFASHSHGAGYWRASEESPRGGRLDAYGRRASDGAVKALAG</sequence>
<organism evidence="4 5">
    <name type="scientific">Dioszegia hungarica</name>
    <dbReference type="NCBI Taxonomy" id="4972"/>
    <lineage>
        <taxon>Eukaryota</taxon>
        <taxon>Fungi</taxon>
        <taxon>Dikarya</taxon>
        <taxon>Basidiomycota</taxon>
        <taxon>Agaricomycotina</taxon>
        <taxon>Tremellomycetes</taxon>
        <taxon>Tremellales</taxon>
        <taxon>Bulleribasidiaceae</taxon>
        <taxon>Dioszegia</taxon>
    </lineage>
</organism>
<feature type="compositionally biased region" description="Low complexity" evidence="2">
    <location>
        <begin position="281"/>
        <end position="302"/>
    </location>
</feature>
<evidence type="ECO:0000256" key="1">
    <source>
        <dbReference type="ARBA" id="ARBA00007159"/>
    </source>
</evidence>
<dbReference type="RefSeq" id="XP_052943826.1">
    <property type="nucleotide sequence ID" value="XM_053085814.1"/>
</dbReference>